<dbReference type="SUPFAM" id="SSF89392">
    <property type="entry name" value="Prokaryotic lipoproteins and lipoprotein localization factors"/>
    <property type="match status" value="1"/>
</dbReference>
<evidence type="ECO:0000313" key="3">
    <source>
        <dbReference type="EMBL" id="MFD2261951.1"/>
    </source>
</evidence>
<evidence type="ECO:0000256" key="2">
    <source>
        <dbReference type="SAM" id="SignalP"/>
    </source>
</evidence>
<accession>A0ABW5DQZ3</accession>
<dbReference type="InterPro" id="IPR029046">
    <property type="entry name" value="LolA/LolB/LppX"/>
</dbReference>
<dbReference type="EMBL" id="JBHUIP010000003">
    <property type="protein sequence ID" value="MFD2261951.1"/>
    <property type="molecule type" value="Genomic_DNA"/>
</dbReference>
<feature type="signal peptide" evidence="2">
    <location>
        <begin position="1"/>
        <end position="18"/>
    </location>
</feature>
<proteinExistence type="predicted"/>
<gene>
    <name evidence="3" type="ORF">ACFSM5_03565</name>
</gene>
<name>A0ABW5DQZ3_9PROT</name>
<dbReference type="Gene3D" id="2.50.20.10">
    <property type="entry name" value="Lipoprotein localisation LolA/LolB/LppX"/>
    <property type="match status" value="1"/>
</dbReference>
<sequence>MRLAALIASLFLIASPLAAQNAKPATLTQQDRADIARVETYLTGLKAVSAKFLQVNSDGGIARGQFYLSRPGKMRFEYAPPTPILMVADGTLLVYHNRELVETTNLPLASTPIGILVRERVKMDGDVTITGVQRGANLLRVSLRKTSDPDQGELTLIFSDNPFKLEQWEVLDSQRKNTKITLIDMRDEDKLDPQLFVFRDPKFFGPNVKN</sequence>
<reference evidence="4" key="1">
    <citation type="journal article" date="2019" name="Int. J. Syst. Evol. Microbiol.">
        <title>The Global Catalogue of Microorganisms (GCM) 10K type strain sequencing project: providing services to taxonomists for standard genome sequencing and annotation.</title>
        <authorList>
            <consortium name="The Broad Institute Genomics Platform"/>
            <consortium name="The Broad Institute Genome Sequencing Center for Infectious Disease"/>
            <person name="Wu L."/>
            <person name="Ma J."/>
        </authorList>
    </citation>
    <scope>NUCLEOTIDE SEQUENCE [LARGE SCALE GENOMIC DNA]</scope>
    <source>
        <strain evidence="4">CGMCC 1.19062</strain>
    </source>
</reference>
<comment type="caution">
    <text evidence="3">The sequence shown here is derived from an EMBL/GenBank/DDBJ whole genome shotgun (WGS) entry which is preliminary data.</text>
</comment>
<dbReference type="CDD" id="cd16325">
    <property type="entry name" value="LolA"/>
    <property type="match status" value="1"/>
</dbReference>
<dbReference type="PANTHER" id="PTHR35869">
    <property type="entry name" value="OUTER-MEMBRANE LIPOPROTEIN CARRIER PROTEIN"/>
    <property type="match status" value="1"/>
</dbReference>
<evidence type="ECO:0000313" key="4">
    <source>
        <dbReference type="Proteomes" id="UP001597295"/>
    </source>
</evidence>
<protein>
    <submittedName>
        <fullName evidence="3">Outer membrane lipoprotein carrier protein LolA</fullName>
    </submittedName>
</protein>
<dbReference type="Proteomes" id="UP001597295">
    <property type="component" value="Unassembled WGS sequence"/>
</dbReference>
<dbReference type="PANTHER" id="PTHR35869:SF1">
    <property type="entry name" value="OUTER-MEMBRANE LIPOPROTEIN CARRIER PROTEIN"/>
    <property type="match status" value="1"/>
</dbReference>
<evidence type="ECO:0000256" key="1">
    <source>
        <dbReference type="ARBA" id="ARBA00022729"/>
    </source>
</evidence>
<dbReference type="Pfam" id="PF03548">
    <property type="entry name" value="LolA"/>
    <property type="match status" value="1"/>
</dbReference>
<keyword evidence="1 2" id="KW-0732">Signal</keyword>
<dbReference type="InterPro" id="IPR004564">
    <property type="entry name" value="OM_lipoprot_carrier_LolA-like"/>
</dbReference>
<feature type="chain" id="PRO_5045300714" evidence="2">
    <location>
        <begin position="19"/>
        <end position="210"/>
    </location>
</feature>
<keyword evidence="4" id="KW-1185">Reference proteome</keyword>
<keyword evidence="3" id="KW-0449">Lipoprotein</keyword>
<organism evidence="3 4">
    <name type="scientific">Lacibacterium aquatile</name>
    <dbReference type="NCBI Taxonomy" id="1168082"/>
    <lineage>
        <taxon>Bacteria</taxon>
        <taxon>Pseudomonadati</taxon>
        <taxon>Pseudomonadota</taxon>
        <taxon>Alphaproteobacteria</taxon>
        <taxon>Rhodospirillales</taxon>
        <taxon>Rhodospirillaceae</taxon>
    </lineage>
</organism>
<dbReference type="RefSeq" id="WP_379874864.1">
    <property type="nucleotide sequence ID" value="NZ_JBHUIP010000003.1"/>
</dbReference>